<dbReference type="InterPro" id="IPR023614">
    <property type="entry name" value="Porin_dom_sf"/>
</dbReference>
<dbReference type="Gene3D" id="2.40.160.10">
    <property type="entry name" value="Porin"/>
    <property type="match status" value="1"/>
</dbReference>
<dbReference type="EMBL" id="FPHM01000279">
    <property type="protein sequence ID" value="SFV71596.1"/>
    <property type="molecule type" value="Genomic_DNA"/>
</dbReference>
<name>A0A1W1D0G1_9ZZZZ</name>
<evidence type="ECO:0000313" key="2">
    <source>
        <dbReference type="EMBL" id="SFV71596.1"/>
    </source>
</evidence>
<reference evidence="2" key="1">
    <citation type="submission" date="2016-10" db="EMBL/GenBank/DDBJ databases">
        <authorList>
            <person name="de Groot N.N."/>
        </authorList>
    </citation>
    <scope>NUCLEOTIDE SEQUENCE</scope>
</reference>
<accession>A0A1W1D0G1</accession>
<dbReference type="Pfam" id="PF13609">
    <property type="entry name" value="Porin_4"/>
    <property type="match status" value="1"/>
</dbReference>
<protein>
    <recommendedName>
        <fullName evidence="1">Porin domain-containing protein</fullName>
    </recommendedName>
</protein>
<sequence>MKITKSSLIATLAISSAFAGGNINDPVDVTVLAPVIEASSTTISGKAQAYYYSTDAVDLFDADSSALGTAVTLDVSHTLFDGVTANFTALGYANAMSENANNSYLEGQEVGAYFNVANITANFGKTTFILGRQLMDSPMFGSFDWLLAPSSFEAYTVVNNSIDNLTLVGTYVTKMRGVNSGNTFTDLTEINGGDNYAFGAVYAKDALSTSAWYYNIDAGDYTQVYVDAGYDFGSVSVAAQYATTDYATGLDSDAYAVKAETKVGDIALMAAVSSVTDMSAGIVERDNFYTSSWNSFASTVAVANEDTLSWKVSASTELAGLNAEASYAGYGDEGSEFDLILGYDASKSVNLAMIYTSTDYDVNTDTAEAENALEVIATYTF</sequence>
<feature type="domain" description="Porin" evidence="1">
    <location>
        <begin position="26"/>
        <end position="290"/>
    </location>
</feature>
<dbReference type="GO" id="GO:0016020">
    <property type="term" value="C:membrane"/>
    <property type="evidence" value="ECO:0007669"/>
    <property type="project" value="InterPro"/>
</dbReference>
<gene>
    <name evidence="2" type="ORF">MNB_SV-13-1899</name>
</gene>
<organism evidence="2">
    <name type="scientific">hydrothermal vent metagenome</name>
    <dbReference type="NCBI Taxonomy" id="652676"/>
    <lineage>
        <taxon>unclassified sequences</taxon>
        <taxon>metagenomes</taxon>
        <taxon>ecological metagenomes</taxon>
    </lineage>
</organism>
<proteinExistence type="predicted"/>
<dbReference type="SUPFAM" id="SSF56935">
    <property type="entry name" value="Porins"/>
    <property type="match status" value="1"/>
</dbReference>
<dbReference type="InterPro" id="IPR033900">
    <property type="entry name" value="Gram_neg_porin_domain"/>
</dbReference>
<dbReference type="AlphaFoldDB" id="A0A1W1D0G1"/>
<evidence type="ECO:0000259" key="1">
    <source>
        <dbReference type="Pfam" id="PF13609"/>
    </source>
</evidence>